<dbReference type="PANTHER" id="PTHR21310:SF39">
    <property type="entry name" value="AMINOGLYCOSIDE PHOSPHOTRANSFERASE DOMAIN-CONTAINING PROTEIN"/>
    <property type="match status" value="1"/>
</dbReference>
<proteinExistence type="predicted"/>
<evidence type="ECO:0000259" key="2">
    <source>
        <dbReference type="Pfam" id="PF01636"/>
    </source>
</evidence>
<comment type="caution">
    <text evidence="3">The sequence shown here is derived from an EMBL/GenBank/DDBJ whole genome shotgun (WGS) entry which is preliminary data.</text>
</comment>
<protein>
    <recommendedName>
        <fullName evidence="2">Aminoglycoside phosphotransferase domain-containing protein</fullName>
    </recommendedName>
</protein>
<dbReference type="Gene3D" id="3.90.1200.10">
    <property type="match status" value="1"/>
</dbReference>
<dbReference type="Proteomes" id="UP000703269">
    <property type="component" value="Unassembled WGS sequence"/>
</dbReference>
<sequence length="315" mass="35568">MLWRVLNRRTASWVLYALLACIADFAEDCCCLFSDLRPRLPPSEASRWTQAEFFERYVCAQDLQGAYGLDGQGDVRKIDDATVAKLVIDTTDDGPEWLSEAMAMRLVLEQTTIPVPRLHQVVRESSDILHLVMDHIPGDPLEHVWPTLSVWGKLRVAWTLRSYVRQLRCIRHPRSRVPGPLGPGLTPRKCGGLTLSSLGALGPFADAFELNSAVNAECVSRSGVPVPTAYATPEPLVFTHNDLYMGNVILGRDGRVWLIDFGLSGFYPRSFEFTSAIRISEDFPHIRAPRSWRRCLPFIADPYFERRRRLSGRVS</sequence>
<dbReference type="Pfam" id="PF01636">
    <property type="entry name" value="APH"/>
    <property type="match status" value="1"/>
</dbReference>
<keyword evidence="4" id="KW-1185">Reference proteome</keyword>
<dbReference type="AlphaFoldDB" id="A0A9P3LHE5"/>
<dbReference type="PROSITE" id="PS51257">
    <property type="entry name" value="PROKAR_LIPOPROTEIN"/>
    <property type="match status" value="1"/>
</dbReference>
<accession>A0A9P3LHE5</accession>
<name>A0A9P3LHE5_9APHY</name>
<feature type="chain" id="PRO_5040283106" description="Aminoglycoside phosphotransferase domain-containing protein" evidence="1">
    <location>
        <begin position="29"/>
        <end position="315"/>
    </location>
</feature>
<gene>
    <name evidence="3" type="ORF">PsYK624_102150</name>
</gene>
<feature type="signal peptide" evidence="1">
    <location>
        <begin position="1"/>
        <end position="28"/>
    </location>
</feature>
<reference evidence="3 4" key="1">
    <citation type="submission" date="2021-08" db="EMBL/GenBank/DDBJ databases">
        <title>Draft Genome Sequence of Phanerochaete sordida strain YK-624.</title>
        <authorList>
            <person name="Mori T."/>
            <person name="Dohra H."/>
            <person name="Suzuki T."/>
            <person name="Kawagishi H."/>
            <person name="Hirai H."/>
        </authorList>
    </citation>
    <scope>NUCLEOTIDE SEQUENCE [LARGE SCALE GENOMIC DNA]</scope>
    <source>
        <strain evidence="3 4">YK-624</strain>
    </source>
</reference>
<feature type="domain" description="Aminoglycoside phosphotransferase" evidence="2">
    <location>
        <begin position="233"/>
        <end position="282"/>
    </location>
</feature>
<dbReference type="SUPFAM" id="SSF56112">
    <property type="entry name" value="Protein kinase-like (PK-like)"/>
    <property type="match status" value="1"/>
</dbReference>
<dbReference type="InterPro" id="IPR002575">
    <property type="entry name" value="Aminoglycoside_PTrfase"/>
</dbReference>
<organism evidence="3 4">
    <name type="scientific">Phanerochaete sordida</name>
    <dbReference type="NCBI Taxonomy" id="48140"/>
    <lineage>
        <taxon>Eukaryota</taxon>
        <taxon>Fungi</taxon>
        <taxon>Dikarya</taxon>
        <taxon>Basidiomycota</taxon>
        <taxon>Agaricomycotina</taxon>
        <taxon>Agaricomycetes</taxon>
        <taxon>Polyporales</taxon>
        <taxon>Phanerochaetaceae</taxon>
        <taxon>Phanerochaete</taxon>
    </lineage>
</organism>
<dbReference type="InterPro" id="IPR051678">
    <property type="entry name" value="AGP_Transferase"/>
</dbReference>
<dbReference type="InterPro" id="IPR011009">
    <property type="entry name" value="Kinase-like_dom_sf"/>
</dbReference>
<evidence type="ECO:0000256" key="1">
    <source>
        <dbReference type="SAM" id="SignalP"/>
    </source>
</evidence>
<keyword evidence="1" id="KW-0732">Signal</keyword>
<evidence type="ECO:0000313" key="4">
    <source>
        <dbReference type="Proteomes" id="UP000703269"/>
    </source>
</evidence>
<dbReference type="PANTHER" id="PTHR21310">
    <property type="entry name" value="AMINOGLYCOSIDE PHOSPHOTRANSFERASE-RELATED-RELATED"/>
    <property type="match status" value="1"/>
</dbReference>
<evidence type="ECO:0000313" key="3">
    <source>
        <dbReference type="EMBL" id="GJE94047.1"/>
    </source>
</evidence>
<dbReference type="EMBL" id="BPQB01000037">
    <property type="protein sequence ID" value="GJE94047.1"/>
    <property type="molecule type" value="Genomic_DNA"/>
</dbReference>
<dbReference type="OrthoDB" id="4177236at2759"/>